<keyword evidence="1" id="KW-0732">Signal</keyword>
<evidence type="ECO:0000313" key="3">
    <source>
        <dbReference type="Proteomes" id="UP000076532"/>
    </source>
</evidence>
<feature type="signal peptide" evidence="1">
    <location>
        <begin position="1"/>
        <end position="20"/>
    </location>
</feature>
<evidence type="ECO:0000256" key="1">
    <source>
        <dbReference type="SAM" id="SignalP"/>
    </source>
</evidence>
<gene>
    <name evidence="2" type="ORF">FIBSPDRAFT_569552</name>
</gene>
<feature type="chain" id="PRO_5007874707" evidence="1">
    <location>
        <begin position="21"/>
        <end position="77"/>
    </location>
</feature>
<organism evidence="2 3">
    <name type="scientific">Athelia psychrophila</name>
    <dbReference type="NCBI Taxonomy" id="1759441"/>
    <lineage>
        <taxon>Eukaryota</taxon>
        <taxon>Fungi</taxon>
        <taxon>Dikarya</taxon>
        <taxon>Basidiomycota</taxon>
        <taxon>Agaricomycotina</taxon>
        <taxon>Agaricomycetes</taxon>
        <taxon>Agaricomycetidae</taxon>
        <taxon>Atheliales</taxon>
        <taxon>Atheliaceae</taxon>
        <taxon>Athelia</taxon>
    </lineage>
</organism>
<name>A0A166HPL3_9AGAM</name>
<accession>A0A166HPL3</accession>
<protein>
    <submittedName>
        <fullName evidence="2">Uncharacterized protein</fullName>
    </submittedName>
</protein>
<sequence>MQFFKSTIVAVMAFAAVAVATPWGAPECKPLLQSCAVNSECCGDLCALGVPLRLNHSCDIKMRPCFALPAGKCLWIF</sequence>
<dbReference type="Proteomes" id="UP000076532">
    <property type="component" value="Unassembled WGS sequence"/>
</dbReference>
<evidence type="ECO:0000313" key="2">
    <source>
        <dbReference type="EMBL" id="KZP19095.1"/>
    </source>
</evidence>
<proteinExistence type="predicted"/>
<keyword evidence="3" id="KW-1185">Reference proteome</keyword>
<dbReference type="EMBL" id="KV417566">
    <property type="protein sequence ID" value="KZP19095.1"/>
    <property type="molecule type" value="Genomic_DNA"/>
</dbReference>
<dbReference type="AlphaFoldDB" id="A0A166HPL3"/>
<reference evidence="2 3" key="1">
    <citation type="journal article" date="2016" name="Mol. Biol. Evol.">
        <title>Comparative Genomics of Early-Diverging Mushroom-Forming Fungi Provides Insights into the Origins of Lignocellulose Decay Capabilities.</title>
        <authorList>
            <person name="Nagy L.G."/>
            <person name="Riley R."/>
            <person name="Tritt A."/>
            <person name="Adam C."/>
            <person name="Daum C."/>
            <person name="Floudas D."/>
            <person name="Sun H."/>
            <person name="Yadav J.S."/>
            <person name="Pangilinan J."/>
            <person name="Larsson K.H."/>
            <person name="Matsuura K."/>
            <person name="Barry K."/>
            <person name="Labutti K."/>
            <person name="Kuo R."/>
            <person name="Ohm R.A."/>
            <person name="Bhattacharya S.S."/>
            <person name="Shirouzu T."/>
            <person name="Yoshinaga Y."/>
            <person name="Martin F.M."/>
            <person name="Grigoriev I.V."/>
            <person name="Hibbett D.S."/>
        </authorList>
    </citation>
    <scope>NUCLEOTIDE SEQUENCE [LARGE SCALE GENOMIC DNA]</scope>
    <source>
        <strain evidence="2 3">CBS 109695</strain>
    </source>
</reference>